<proteinExistence type="predicted"/>
<keyword evidence="1 2" id="KW-0732">Signal</keyword>
<evidence type="ECO:0000259" key="3">
    <source>
        <dbReference type="PROSITE" id="PS50240"/>
    </source>
</evidence>
<dbReference type="InterPro" id="IPR009003">
    <property type="entry name" value="Peptidase_S1_PA"/>
</dbReference>
<sequence>MKAIFPVVAIALALAVPAMAQTLQWPNVEPDTPLRPLDSAYDLRGWEAVGRLDTGSGFCTATLIAPDLVLTAAHCLFDGPEDSATRRPDAALSFNAGLRNGYAVAQRGIRRSILHPDYTYGSPDDLHRIRTDIALLQLDHTIPEQTVRPIATRGSVGPGDIVQVVSYGAEREEYASLEDDCEVLAEDPGVLVLSCSVVQGSSGSPVMVDRDGQMNVVSVVSALADWGDEPVALSAELQGELVVLLDLLDRSNAQFVRSLPQVRTLSGSNDGRESSGARFLRP</sequence>
<dbReference type="OrthoDB" id="267336at2"/>
<evidence type="ECO:0000313" key="5">
    <source>
        <dbReference type="Proteomes" id="UP000281343"/>
    </source>
</evidence>
<feature type="chain" id="PRO_5018158728" evidence="2">
    <location>
        <begin position="21"/>
        <end position="282"/>
    </location>
</feature>
<organism evidence="4 5">
    <name type="scientific">Rhodophyticola porphyridii</name>
    <dbReference type="NCBI Taxonomy" id="1852017"/>
    <lineage>
        <taxon>Bacteria</taxon>
        <taxon>Pseudomonadati</taxon>
        <taxon>Pseudomonadota</taxon>
        <taxon>Alphaproteobacteria</taxon>
        <taxon>Rhodobacterales</taxon>
        <taxon>Roseobacteraceae</taxon>
        <taxon>Rhodophyticola</taxon>
    </lineage>
</organism>
<dbReference type="InterPro" id="IPR043504">
    <property type="entry name" value="Peptidase_S1_PA_chymotrypsin"/>
</dbReference>
<dbReference type="InterPro" id="IPR001314">
    <property type="entry name" value="Peptidase_S1A"/>
</dbReference>
<dbReference type="PANTHER" id="PTHR15462:SF8">
    <property type="entry name" value="SERINE PROTEASE"/>
    <property type="match status" value="1"/>
</dbReference>
<feature type="domain" description="Peptidase S1" evidence="3">
    <location>
        <begin position="46"/>
        <end position="253"/>
    </location>
</feature>
<dbReference type="Pfam" id="PF00089">
    <property type="entry name" value="Trypsin"/>
    <property type="match status" value="1"/>
</dbReference>
<dbReference type="PRINTS" id="PR00722">
    <property type="entry name" value="CHYMOTRYPSIN"/>
</dbReference>
<dbReference type="GO" id="GO:0004252">
    <property type="term" value="F:serine-type endopeptidase activity"/>
    <property type="evidence" value="ECO:0007669"/>
    <property type="project" value="InterPro"/>
</dbReference>
<comment type="caution">
    <text evidence="4">The sequence shown here is derived from an EMBL/GenBank/DDBJ whole genome shotgun (WGS) entry which is preliminary data.</text>
</comment>
<evidence type="ECO:0000256" key="1">
    <source>
        <dbReference type="ARBA" id="ARBA00022729"/>
    </source>
</evidence>
<keyword evidence="5" id="KW-1185">Reference proteome</keyword>
<dbReference type="GO" id="GO:0006508">
    <property type="term" value="P:proteolysis"/>
    <property type="evidence" value="ECO:0007669"/>
    <property type="project" value="InterPro"/>
</dbReference>
<protein>
    <submittedName>
        <fullName evidence="4">S1 family peptidase</fullName>
    </submittedName>
</protein>
<gene>
    <name evidence="4" type="ORF">D9R08_03375</name>
</gene>
<dbReference type="EMBL" id="RCNT01000001">
    <property type="protein sequence ID" value="RMA43968.1"/>
    <property type="molecule type" value="Genomic_DNA"/>
</dbReference>
<feature type="signal peptide" evidence="2">
    <location>
        <begin position="1"/>
        <end position="20"/>
    </location>
</feature>
<dbReference type="PROSITE" id="PS50240">
    <property type="entry name" value="TRYPSIN_DOM"/>
    <property type="match status" value="1"/>
</dbReference>
<evidence type="ECO:0000256" key="2">
    <source>
        <dbReference type="SAM" id="SignalP"/>
    </source>
</evidence>
<accession>A0A3L9Y9K5</accession>
<dbReference type="AlphaFoldDB" id="A0A3L9Y9K5"/>
<evidence type="ECO:0000313" key="4">
    <source>
        <dbReference type="EMBL" id="RMA43968.1"/>
    </source>
</evidence>
<dbReference type="Proteomes" id="UP000281343">
    <property type="component" value="Unassembled WGS sequence"/>
</dbReference>
<reference evidence="4 5" key="1">
    <citation type="submission" date="2018-10" db="EMBL/GenBank/DDBJ databases">
        <authorList>
            <person name="Jung H.S."/>
            <person name="Jeon C.O."/>
        </authorList>
    </citation>
    <scope>NUCLEOTIDE SEQUENCE [LARGE SCALE GENOMIC DNA]</scope>
    <source>
        <strain evidence="4 5">MA-7-27</strain>
    </source>
</reference>
<dbReference type="SUPFAM" id="SSF50494">
    <property type="entry name" value="Trypsin-like serine proteases"/>
    <property type="match status" value="1"/>
</dbReference>
<dbReference type="SMART" id="SM00020">
    <property type="entry name" value="Tryp_SPc"/>
    <property type="match status" value="1"/>
</dbReference>
<dbReference type="Gene3D" id="2.40.10.10">
    <property type="entry name" value="Trypsin-like serine proteases"/>
    <property type="match status" value="2"/>
</dbReference>
<dbReference type="PANTHER" id="PTHR15462">
    <property type="entry name" value="SERINE PROTEASE"/>
    <property type="match status" value="1"/>
</dbReference>
<dbReference type="InterPro" id="IPR050966">
    <property type="entry name" value="Glutamyl_endopeptidase"/>
</dbReference>
<name>A0A3L9Y9K5_9RHOB</name>
<dbReference type="RefSeq" id="WP_121896557.1">
    <property type="nucleotide sequence ID" value="NZ_RCNT01000001.1"/>
</dbReference>
<dbReference type="InterPro" id="IPR001254">
    <property type="entry name" value="Trypsin_dom"/>
</dbReference>
<dbReference type="PROSITE" id="PS00134">
    <property type="entry name" value="TRYPSIN_HIS"/>
    <property type="match status" value="1"/>
</dbReference>
<dbReference type="InterPro" id="IPR018114">
    <property type="entry name" value="TRYPSIN_HIS"/>
</dbReference>